<evidence type="ECO:0000313" key="4">
    <source>
        <dbReference type="Proteomes" id="UP000594800"/>
    </source>
</evidence>
<dbReference type="InterPro" id="IPR001343">
    <property type="entry name" value="Hemolysn_Ca-bd"/>
</dbReference>
<keyword evidence="2" id="KW-0964">Secreted</keyword>
<name>A0A7S9LNE1_9RHOB</name>
<dbReference type="GO" id="GO:0005509">
    <property type="term" value="F:calcium ion binding"/>
    <property type="evidence" value="ECO:0007669"/>
    <property type="project" value="InterPro"/>
</dbReference>
<dbReference type="GO" id="GO:0005576">
    <property type="term" value="C:extracellular region"/>
    <property type="evidence" value="ECO:0007669"/>
    <property type="project" value="UniProtKB-SubCell"/>
</dbReference>
<comment type="subcellular location">
    <subcellularLocation>
        <location evidence="1">Secreted</location>
    </subcellularLocation>
</comment>
<evidence type="ECO:0000256" key="2">
    <source>
        <dbReference type="ARBA" id="ARBA00022525"/>
    </source>
</evidence>
<dbReference type="RefSeq" id="WP_196101426.1">
    <property type="nucleotide sequence ID" value="NZ_CP064942.1"/>
</dbReference>
<reference evidence="3 4" key="1">
    <citation type="submission" date="2020-11" db="EMBL/GenBank/DDBJ databases">
        <title>Description of Pontivivens ytuae sp. nov. isolated from deep sea sediment of Mariana Trench.</title>
        <authorList>
            <person name="Wang Z."/>
            <person name="Sun Q.-L."/>
            <person name="Xu X.-D."/>
            <person name="Tang Y.-Z."/>
            <person name="Zhang J."/>
        </authorList>
    </citation>
    <scope>NUCLEOTIDE SEQUENCE [LARGE SCALE GENOMIC DNA]</scope>
    <source>
        <strain evidence="3 4">MT2928</strain>
    </source>
</reference>
<sequence>MAIDIIGTAGDDSLAGDDRDENLIGLEGDDTLSGGLGVDSFDGGDGTDTVDFTYKSGTVVIDLPAGEIRFPGGTVETIVNVENAIGASGAGTTFIGDDNDNVFIGGFGDDPDDTFIGGGGNDFFDGRKGIDSFDGGDGIDTVTLNDSDKPIGATIDLEAGTIIFDFTQVLGPRGQQVVETIVNVENLIGPRGESIIFGSSVDNILTGNGEIYGREGNDTIFIRGGLAEGNEGDDLIISQKFAAELRGGEGNDTLIGTDSDGEKDGEEILLGGAGDDLMIGNTGIDFFDGGSGVDTVDFSYTTADADINLDREEAIFLGRVTETVRNVENVIGTDGDNIITGSDADNVLNGAGGNDILIGGLGIDTFDGGAGSDTLDFSYTRADADIDLNTGEVTFANGVVETFANIENLIGTRGENVLIGDDGDNVIEGDNDDDILTGNGGRDTFVFRLGDDTDTITDFEDGLDRLDLRPTGLGFGDLGIFDSGIDTLIRYGDRGDEIRLANFESANLGVEDFLFV</sequence>
<gene>
    <name evidence="3" type="ORF">I0K15_10215</name>
</gene>
<organism evidence="3 4">
    <name type="scientific">Pontivivens ytuae</name>
    <dbReference type="NCBI Taxonomy" id="2789856"/>
    <lineage>
        <taxon>Bacteria</taxon>
        <taxon>Pseudomonadati</taxon>
        <taxon>Pseudomonadota</taxon>
        <taxon>Alphaproteobacteria</taxon>
        <taxon>Rhodobacterales</taxon>
        <taxon>Paracoccaceae</taxon>
        <taxon>Pontivivens</taxon>
    </lineage>
</organism>
<dbReference type="PRINTS" id="PR00313">
    <property type="entry name" value="CABNDNGRPT"/>
</dbReference>
<protein>
    <submittedName>
        <fullName evidence="3">M10 family metallopeptidase C-terminal domain-containing protein</fullName>
    </submittedName>
</protein>
<dbReference type="Gene3D" id="2.150.10.10">
    <property type="entry name" value="Serralysin-like metalloprotease, C-terminal"/>
    <property type="match status" value="4"/>
</dbReference>
<proteinExistence type="predicted"/>
<dbReference type="KEGG" id="poz:I0K15_10215"/>
<dbReference type="InterPro" id="IPR011049">
    <property type="entry name" value="Serralysin-like_metalloprot_C"/>
</dbReference>
<dbReference type="EMBL" id="CP064942">
    <property type="protein sequence ID" value="QPH52212.1"/>
    <property type="molecule type" value="Genomic_DNA"/>
</dbReference>
<dbReference type="AlphaFoldDB" id="A0A7S9LNE1"/>
<dbReference type="Pfam" id="PF00353">
    <property type="entry name" value="HemolysinCabind"/>
    <property type="match status" value="7"/>
</dbReference>
<dbReference type="PANTHER" id="PTHR38340:SF1">
    <property type="entry name" value="S-LAYER PROTEIN"/>
    <property type="match status" value="1"/>
</dbReference>
<evidence type="ECO:0000313" key="3">
    <source>
        <dbReference type="EMBL" id="QPH52212.1"/>
    </source>
</evidence>
<keyword evidence="4" id="KW-1185">Reference proteome</keyword>
<dbReference type="SUPFAM" id="SSF51120">
    <property type="entry name" value="beta-Roll"/>
    <property type="match status" value="4"/>
</dbReference>
<evidence type="ECO:0000256" key="1">
    <source>
        <dbReference type="ARBA" id="ARBA00004613"/>
    </source>
</evidence>
<dbReference type="Proteomes" id="UP000594800">
    <property type="component" value="Chromosome"/>
</dbReference>
<accession>A0A7S9LNE1</accession>
<dbReference type="InterPro" id="IPR050557">
    <property type="entry name" value="RTX_toxin/Mannuronan_C5-epim"/>
</dbReference>
<dbReference type="PANTHER" id="PTHR38340">
    <property type="entry name" value="S-LAYER PROTEIN"/>
    <property type="match status" value="1"/>
</dbReference>